<protein>
    <recommendedName>
        <fullName evidence="2">FAS1 domain-containing protein</fullName>
    </recommendedName>
</protein>
<accession>A0A5B8MG80</accession>
<feature type="chain" id="PRO_5022945764" description="FAS1 domain-containing protein" evidence="1">
    <location>
        <begin position="35"/>
        <end position="665"/>
    </location>
</feature>
<dbReference type="InterPro" id="IPR036378">
    <property type="entry name" value="FAS1_dom_sf"/>
</dbReference>
<proteinExistence type="predicted"/>
<evidence type="ECO:0000256" key="1">
    <source>
        <dbReference type="SAM" id="SignalP"/>
    </source>
</evidence>
<dbReference type="Gene3D" id="2.30.180.10">
    <property type="entry name" value="FAS1 domain"/>
    <property type="match status" value="1"/>
</dbReference>
<keyword evidence="4" id="KW-1185">Reference proteome</keyword>
<dbReference type="EMBL" id="CP031035">
    <property type="protein sequence ID" value="QDZ19433.1"/>
    <property type="molecule type" value="Genomic_DNA"/>
</dbReference>
<dbReference type="AlphaFoldDB" id="A0A5B8MG80"/>
<organism evidence="3 4">
    <name type="scientific">Chloropicon primus</name>
    <dbReference type="NCBI Taxonomy" id="1764295"/>
    <lineage>
        <taxon>Eukaryota</taxon>
        <taxon>Viridiplantae</taxon>
        <taxon>Chlorophyta</taxon>
        <taxon>Chloropicophyceae</taxon>
        <taxon>Chloropicales</taxon>
        <taxon>Chloropicaceae</taxon>
        <taxon>Chloropicon</taxon>
    </lineage>
</organism>
<keyword evidence="1" id="KW-0732">Signal</keyword>
<name>A0A5B8MG80_9CHLO</name>
<feature type="signal peptide" evidence="1">
    <location>
        <begin position="1"/>
        <end position="34"/>
    </location>
</feature>
<evidence type="ECO:0000313" key="4">
    <source>
        <dbReference type="Proteomes" id="UP000316726"/>
    </source>
</evidence>
<dbReference type="InterPro" id="IPR000782">
    <property type="entry name" value="FAS1_domain"/>
</dbReference>
<dbReference type="SMART" id="SM00554">
    <property type="entry name" value="FAS1"/>
    <property type="match status" value="1"/>
</dbReference>
<gene>
    <name evidence="3" type="ORF">A3770_02p19510</name>
</gene>
<sequence>MRRHQPGLSSRGCTLVLLVVLTAFLCCAPRQTEATFLPWMGFWKKGMMGYGAPPAYPKAYSAQGASASSASPSPADDQPFLEIALDPATSPLEMTTGRPAAFPVSVTNNGGEDLDVLFSVIETPGPDGESAGELDVLGIRPADGVPDSEDPRKLRVPAGATVEAEIALLSPAIPAGRDALTTGATITAEDPSGRTQFTKDPLLVRITRPGGQAAEPARTRALDEGPDRCVEVAEVLRTNGHTNTFAEIWEETSLNRTASLPPGARYTMLAPTDAAFEQLTAALSISKEDLMRSPSLDLLVLHHLLPERVSVEQLASMDSIGTATCDDIAVGKGDDMTVTVAGCSISTSDTEVCGVDLYKINCVLPPPDMAEGQELCLPAGAPATATTGEEEYDYDYDYDFEMPSAGNLPGSGTPPRTPATRFEDAPPTAFGESNMVYPEKPRTWGSYVPIETRVVPKRVPSKWARLNHLANAGEEPVKATFLPPGWKEWITPGTTQCPRRDLSQSECSDVRIGGRSCNSPNMLHTCGFLESSGPKSYEVQPPPQAFRDGIITIGNTYVWQSVEGGTAYCTPATPDGSAFKGSVYHEAWVEPQNRGADAPDLMLFLLQNPLNGDPWHVVSMQTSPTPGTSNVKRLRTMGQGCFLWVVASAGGSGAYDFHLSVTDDL</sequence>
<reference evidence="3 4" key="1">
    <citation type="submission" date="2018-07" db="EMBL/GenBank/DDBJ databases">
        <title>The complete nuclear genome of the prasinophyte Chloropicon primus (CCMP1205).</title>
        <authorList>
            <person name="Pombert J.-F."/>
            <person name="Otis C."/>
            <person name="Turmel M."/>
            <person name="Lemieux C."/>
        </authorList>
    </citation>
    <scope>NUCLEOTIDE SEQUENCE [LARGE SCALE GENOMIC DNA]</scope>
    <source>
        <strain evidence="3 4">CCMP1205</strain>
    </source>
</reference>
<dbReference type="Pfam" id="PF02469">
    <property type="entry name" value="Fasciclin"/>
    <property type="match status" value="1"/>
</dbReference>
<dbReference type="Proteomes" id="UP000316726">
    <property type="component" value="Chromosome 2"/>
</dbReference>
<evidence type="ECO:0000313" key="3">
    <source>
        <dbReference type="EMBL" id="QDZ19433.1"/>
    </source>
</evidence>
<dbReference type="SUPFAM" id="SSF82153">
    <property type="entry name" value="FAS1 domain"/>
    <property type="match status" value="1"/>
</dbReference>
<dbReference type="PROSITE" id="PS50213">
    <property type="entry name" value="FAS1"/>
    <property type="match status" value="1"/>
</dbReference>
<feature type="domain" description="FAS1" evidence="2">
    <location>
        <begin position="229"/>
        <end position="364"/>
    </location>
</feature>
<evidence type="ECO:0000259" key="2">
    <source>
        <dbReference type="PROSITE" id="PS50213"/>
    </source>
</evidence>